<organism evidence="2 3">
    <name type="scientific">Corynebacterium canis</name>
    <dbReference type="NCBI Taxonomy" id="679663"/>
    <lineage>
        <taxon>Bacteria</taxon>
        <taxon>Bacillati</taxon>
        <taxon>Actinomycetota</taxon>
        <taxon>Actinomycetes</taxon>
        <taxon>Mycobacteriales</taxon>
        <taxon>Corynebacteriaceae</taxon>
        <taxon>Corynebacterium</taxon>
    </lineage>
</organism>
<protein>
    <submittedName>
        <fullName evidence="2">Uncharacterized protein</fullName>
    </submittedName>
</protein>
<reference evidence="2 3" key="1">
    <citation type="submission" date="2019-08" db="EMBL/GenBank/DDBJ databases">
        <authorList>
            <person name="Lei W."/>
        </authorList>
    </citation>
    <scope>NUCLEOTIDE SEQUENCE [LARGE SCALE GENOMIC DNA]</scope>
    <source>
        <strain evidence="2 3">CCUG 58627</strain>
    </source>
</reference>
<sequence>MCGLLIPLCTLALGLIRRVLSFLFAFFFFAFLFLAGLLFFLGLVRIGLARGFLICVDVKVRAIGLGGFGLRGRRLRGGRLQQIQHAEQATAFANENGVAAVATGVTVVGVIIVDDDLVFGGLCRRRWRILWRSRVRFRFRLRLGSRRWHRLRLRLRLGLRLRLRFGLRLRVRLRGRWLRRGLSRGIRRRWIWSRRVWRRLIRGRRVRRRGIRRRRVRGGLRFRGRIGRLRLGARRGWPRRLGLRGLRVRRVRSGLARLRNVIVRAGLPTVVRIRIRGRGLRLWGRSLVVVRCGRGVDKRGRGGVARLLGSYGLTAGGLGLSGCAGVCDSSRNHRHSGGCADVIRLRPVQACRSIRRAGRNVCVRREKRVPTQGGNDRREVRCTWCGRHRRRGRWR</sequence>
<evidence type="ECO:0000256" key="1">
    <source>
        <dbReference type="SAM" id="Phobius"/>
    </source>
</evidence>
<dbReference type="Proteomes" id="UP000320791">
    <property type="component" value="Unassembled WGS sequence"/>
</dbReference>
<keyword evidence="3" id="KW-1185">Reference proteome</keyword>
<dbReference type="AlphaFoldDB" id="A0A5C5ULQ8"/>
<evidence type="ECO:0000313" key="3">
    <source>
        <dbReference type="Proteomes" id="UP000320791"/>
    </source>
</evidence>
<keyword evidence="1" id="KW-1133">Transmembrane helix</keyword>
<name>A0A5C5ULQ8_9CORY</name>
<keyword evidence="1" id="KW-0472">Membrane</keyword>
<dbReference type="EMBL" id="VOHM01000006">
    <property type="protein sequence ID" value="TWT26789.1"/>
    <property type="molecule type" value="Genomic_DNA"/>
</dbReference>
<gene>
    <name evidence="2" type="ORF">FRX94_04090</name>
</gene>
<accession>A0A5C5ULQ8</accession>
<keyword evidence="1" id="KW-0812">Transmembrane</keyword>
<evidence type="ECO:0000313" key="2">
    <source>
        <dbReference type="EMBL" id="TWT26789.1"/>
    </source>
</evidence>
<feature type="transmembrane region" description="Helical" evidence="1">
    <location>
        <begin position="24"/>
        <end position="44"/>
    </location>
</feature>
<proteinExistence type="predicted"/>
<comment type="caution">
    <text evidence="2">The sequence shown here is derived from an EMBL/GenBank/DDBJ whole genome shotgun (WGS) entry which is preliminary data.</text>
</comment>